<proteinExistence type="predicted"/>
<comment type="caution">
    <text evidence="3">The sequence shown here is derived from an EMBL/GenBank/DDBJ whole genome shotgun (WGS) entry which is preliminary data.</text>
</comment>
<organism evidence="3 4">
    <name type="scientific">Archangium gephyra</name>
    <dbReference type="NCBI Taxonomy" id="48"/>
    <lineage>
        <taxon>Bacteria</taxon>
        <taxon>Pseudomonadati</taxon>
        <taxon>Myxococcota</taxon>
        <taxon>Myxococcia</taxon>
        <taxon>Myxococcales</taxon>
        <taxon>Cystobacterineae</taxon>
        <taxon>Archangiaceae</taxon>
        <taxon>Archangium</taxon>
    </lineage>
</organism>
<feature type="compositionally biased region" description="Basic residues" evidence="1">
    <location>
        <begin position="173"/>
        <end position="190"/>
    </location>
</feature>
<reference evidence="3 4" key="1">
    <citation type="submission" date="2017-08" db="EMBL/GenBank/DDBJ databases">
        <title>Infants hospitalized years apart are colonized by the same room-sourced microbial strains.</title>
        <authorList>
            <person name="Brooks B."/>
            <person name="Olm M.R."/>
            <person name="Firek B.A."/>
            <person name="Baker R."/>
            <person name="Thomas B.C."/>
            <person name="Morowitz M.J."/>
            <person name="Banfield J.F."/>
        </authorList>
    </citation>
    <scope>NUCLEOTIDE SEQUENCE [LARGE SCALE GENOMIC DNA]</scope>
    <source>
        <strain evidence="3">S2_003_000_R2_14</strain>
    </source>
</reference>
<gene>
    <name evidence="3" type="ORF">DI536_06075</name>
</gene>
<feature type="domain" description="DUF4347" evidence="2">
    <location>
        <begin position="27"/>
        <end position="119"/>
    </location>
</feature>
<evidence type="ECO:0000259" key="2">
    <source>
        <dbReference type="Pfam" id="PF14252"/>
    </source>
</evidence>
<dbReference type="Pfam" id="PF14252">
    <property type="entry name" value="DUF4347"/>
    <property type="match status" value="1"/>
</dbReference>
<feature type="region of interest" description="Disordered" evidence="1">
    <location>
        <begin position="165"/>
        <end position="190"/>
    </location>
</feature>
<accession>A0A2W5TMA9</accession>
<dbReference type="AlphaFoldDB" id="A0A2W5TMA9"/>
<dbReference type="InterPro" id="IPR025592">
    <property type="entry name" value="DUF4347"/>
</dbReference>
<dbReference type="EMBL" id="QFQP01000003">
    <property type="protein sequence ID" value="PZR16720.1"/>
    <property type="molecule type" value="Genomic_DNA"/>
</dbReference>
<dbReference type="Proteomes" id="UP000249061">
    <property type="component" value="Unassembled WGS sequence"/>
</dbReference>
<evidence type="ECO:0000313" key="3">
    <source>
        <dbReference type="EMBL" id="PZR16720.1"/>
    </source>
</evidence>
<protein>
    <recommendedName>
        <fullName evidence="2">DUF4347 domain-containing protein</fullName>
    </recommendedName>
</protein>
<sequence>MKKGPLRLMVISYPRRLDTVFERSVLSLAKHVGPGFRVERCQEPKDVPWLVRQWRRRGHDVTRLEFLGHGKAGAFSLGDQMFIDATGTGLETFGALGDELAEDARVNLLGCRVARGGQAAWLTPFERALGARRTLWGASSWVSHVAFMHGPISAEVEATLVRAGRSVETPEKRHPRPSGRHTAGRGTHGH</sequence>
<name>A0A2W5TMA9_9BACT</name>
<evidence type="ECO:0000256" key="1">
    <source>
        <dbReference type="SAM" id="MobiDB-lite"/>
    </source>
</evidence>
<evidence type="ECO:0000313" key="4">
    <source>
        <dbReference type="Proteomes" id="UP000249061"/>
    </source>
</evidence>